<organism evidence="1 2">
    <name type="scientific">Fusarium decemcellulare</name>
    <dbReference type="NCBI Taxonomy" id="57161"/>
    <lineage>
        <taxon>Eukaryota</taxon>
        <taxon>Fungi</taxon>
        <taxon>Dikarya</taxon>
        <taxon>Ascomycota</taxon>
        <taxon>Pezizomycotina</taxon>
        <taxon>Sordariomycetes</taxon>
        <taxon>Hypocreomycetidae</taxon>
        <taxon>Hypocreales</taxon>
        <taxon>Nectriaceae</taxon>
        <taxon>Fusarium</taxon>
        <taxon>Fusarium decemcellulare species complex</taxon>
    </lineage>
</organism>
<name>A0ACC1RPP4_9HYPO</name>
<evidence type="ECO:0000313" key="2">
    <source>
        <dbReference type="Proteomes" id="UP001148629"/>
    </source>
</evidence>
<evidence type="ECO:0000313" key="1">
    <source>
        <dbReference type="EMBL" id="KAJ3523912.1"/>
    </source>
</evidence>
<comment type="caution">
    <text evidence="1">The sequence shown here is derived from an EMBL/GenBank/DDBJ whole genome shotgun (WGS) entry which is preliminary data.</text>
</comment>
<dbReference type="EMBL" id="JANRMS010002168">
    <property type="protein sequence ID" value="KAJ3523912.1"/>
    <property type="molecule type" value="Genomic_DNA"/>
</dbReference>
<sequence>MDKRYKSVQPSNYACTDTGATMVSHVYHDGYPGTGRDLNHLLDSLSAANKVAFVENLEKLIAFLTDPNRIPLDRPEPKGNDFEKEITKNALKLLLLPYSTDLPQGNHDLNGVRDVEEALTTHGTAASASRNSIDVLHESHDPSGAHAVKSPLATYGAAGQAFCKAVGWVLPCKVSEMRLNKNPQVEVPVDEIKPGGPFRGKTPSN</sequence>
<accession>A0ACC1RPP4</accession>
<proteinExistence type="predicted"/>
<dbReference type="Proteomes" id="UP001148629">
    <property type="component" value="Unassembled WGS sequence"/>
</dbReference>
<reference evidence="1" key="1">
    <citation type="submission" date="2022-08" db="EMBL/GenBank/DDBJ databases">
        <title>Genome Sequence of Fusarium decemcellulare.</title>
        <authorList>
            <person name="Buettner E."/>
        </authorList>
    </citation>
    <scope>NUCLEOTIDE SEQUENCE</scope>
    <source>
        <strain evidence="1">Babe19</strain>
    </source>
</reference>
<keyword evidence="2" id="KW-1185">Reference proteome</keyword>
<gene>
    <name evidence="1" type="ORF">NM208_g12266</name>
</gene>
<protein>
    <submittedName>
        <fullName evidence="1">Uncharacterized protein</fullName>
    </submittedName>
</protein>